<evidence type="ECO:0000313" key="2">
    <source>
        <dbReference type="Proteomes" id="UP000305546"/>
    </source>
</evidence>
<comment type="caution">
    <text evidence="1">The sequence shown here is derived from an EMBL/GenBank/DDBJ whole genome shotgun (WGS) entry which is preliminary data.</text>
</comment>
<dbReference type="RefSeq" id="WP_139097537.1">
    <property type="nucleotide sequence ID" value="NZ_VDFW01000012.1"/>
</dbReference>
<dbReference type="AlphaFoldDB" id="A0A5C4M2A7"/>
<dbReference type="Proteomes" id="UP000305546">
    <property type="component" value="Unassembled WGS sequence"/>
</dbReference>
<protein>
    <recommendedName>
        <fullName evidence="3">DUF4089 domain-containing protein</fullName>
    </recommendedName>
</protein>
<accession>A0A5C4M2A7</accession>
<evidence type="ECO:0008006" key="3">
    <source>
        <dbReference type="Google" id="ProtNLM"/>
    </source>
</evidence>
<reference evidence="1 2" key="1">
    <citation type="submission" date="2019-06" db="EMBL/GenBank/DDBJ databases">
        <title>Amycolatopsis alkalitolerans sp. nov., isolated from Gastrodia elata Blume.</title>
        <authorList>
            <person name="Narsing Rao M.P."/>
            <person name="Li W.J."/>
        </authorList>
    </citation>
    <scope>NUCLEOTIDE SEQUENCE [LARGE SCALE GENOMIC DNA]</scope>
    <source>
        <strain evidence="1 2">SYSUP0005</strain>
    </source>
</reference>
<organism evidence="1 2">
    <name type="scientific">Amycolatopsis alkalitolerans</name>
    <dbReference type="NCBI Taxonomy" id="2547244"/>
    <lineage>
        <taxon>Bacteria</taxon>
        <taxon>Bacillati</taxon>
        <taxon>Actinomycetota</taxon>
        <taxon>Actinomycetes</taxon>
        <taxon>Pseudonocardiales</taxon>
        <taxon>Pseudonocardiaceae</taxon>
        <taxon>Amycolatopsis</taxon>
    </lineage>
</organism>
<proteinExistence type="predicted"/>
<dbReference type="EMBL" id="VDFW01000012">
    <property type="protein sequence ID" value="TNC25149.1"/>
    <property type="molecule type" value="Genomic_DNA"/>
</dbReference>
<keyword evidence="2" id="KW-1185">Reference proteome</keyword>
<sequence>METDPAVVVPALLTAAGLSPLKEEVALMIASFPARVTEIEKLYAVAEARYEEPGLIFRAEP</sequence>
<dbReference type="OrthoDB" id="4559676at2"/>
<name>A0A5C4M2A7_9PSEU</name>
<gene>
    <name evidence="1" type="ORF">FG385_16005</name>
</gene>
<evidence type="ECO:0000313" key="1">
    <source>
        <dbReference type="EMBL" id="TNC25149.1"/>
    </source>
</evidence>